<dbReference type="EMBL" id="CP082781">
    <property type="protein sequence ID" value="UGS25772.1"/>
    <property type="molecule type" value="Genomic_DNA"/>
</dbReference>
<dbReference type="Gene3D" id="3.40.50.1820">
    <property type="entry name" value="alpha/beta hydrolase"/>
    <property type="match status" value="1"/>
</dbReference>
<gene>
    <name evidence="2" type="ORF">K8F61_14055</name>
</gene>
<evidence type="ECO:0008006" key="4">
    <source>
        <dbReference type="Google" id="ProtNLM"/>
    </source>
</evidence>
<dbReference type="SUPFAM" id="SSF53474">
    <property type="entry name" value="alpha/beta-Hydrolases"/>
    <property type="match status" value="1"/>
</dbReference>
<dbReference type="RefSeq" id="WP_231819558.1">
    <property type="nucleotide sequence ID" value="NZ_CP082781.1"/>
</dbReference>
<dbReference type="Proteomes" id="UP001199642">
    <property type="component" value="Chromosome"/>
</dbReference>
<reference evidence="2 3" key="1">
    <citation type="submission" date="2023-01" db="EMBL/GenBank/DDBJ databases">
        <title>Characterization of estradiol degrading bacteria Microbacterium sp. MZT7 and reveal degrading genes through genome analysis.</title>
        <authorList>
            <person name="Hao P."/>
            <person name="Gao Y."/>
        </authorList>
    </citation>
    <scope>NUCLEOTIDE SEQUENCE [LARGE SCALE GENOMIC DNA]</scope>
    <source>
        <strain evidence="2 3">MZT7</strain>
    </source>
</reference>
<proteinExistence type="predicted"/>
<evidence type="ECO:0000256" key="1">
    <source>
        <dbReference type="SAM" id="MobiDB-lite"/>
    </source>
</evidence>
<feature type="region of interest" description="Disordered" evidence="1">
    <location>
        <begin position="183"/>
        <end position="210"/>
    </location>
</feature>
<evidence type="ECO:0000313" key="2">
    <source>
        <dbReference type="EMBL" id="UGS25772.1"/>
    </source>
</evidence>
<accession>A0ABY3RP87</accession>
<evidence type="ECO:0000313" key="3">
    <source>
        <dbReference type="Proteomes" id="UP001199642"/>
    </source>
</evidence>
<sequence length="446" mass="46110">MGDELDISRGGALAVDTEQLRGIGRRLRALGDLLARVAAELRLVRTLADGAGADASGLEGPAQRIAGVAELLVPTAQGVELMAEAYEIVELRARAELEAASDPGEAAALRRDAELLSERNPAAAAAAASLLAQGERRRFDGFADQTWWAQHLSPAGAHPAQLAAGLWLTGVGMVGKGVRPADRPLHPSDTSVAIAPTRVPGPSAAPRGLADLTDRFPATTGAQVRVETYTMPGGRREYIAYVAGTQLSADSREPWGMGANLDLYLHDRETASYQAVVDALHDAGAGEGDAVTIVGHSQGAMIGGLVAQSGEFPVHTLVGFGSPIDPVLPESTTSVMVRHTDDPVSSLAQGGTVAGTGSPDSVVVSRIGDPAQGLQDAVLTTHHLSTYAETAALADAAGDPRLIALGERLAALDEAVEILATDYVARIEPPTRELAPGADAPADDRF</sequence>
<organism evidence="2 3">
    <name type="scientific">Microbacterium resistens</name>
    <dbReference type="NCBI Taxonomy" id="156977"/>
    <lineage>
        <taxon>Bacteria</taxon>
        <taxon>Bacillati</taxon>
        <taxon>Actinomycetota</taxon>
        <taxon>Actinomycetes</taxon>
        <taxon>Micrococcales</taxon>
        <taxon>Microbacteriaceae</taxon>
        <taxon>Microbacterium</taxon>
    </lineage>
</organism>
<protein>
    <recommendedName>
        <fullName evidence="4">Alpha/beta hydrolase</fullName>
    </recommendedName>
</protein>
<keyword evidence="3" id="KW-1185">Reference proteome</keyword>
<name>A0ABY3RP87_9MICO</name>
<dbReference type="InterPro" id="IPR029058">
    <property type="entry name" value="AB_hydrolase_fold"/>
</dbReference>